<dbReference type="PANTHER" id="PTHR12993:SF28">
    <property type="entry name" value="LMBE FAMILY PROTEIN"/>
    <property type="match status" value="1"/>
</dbReference>
<dbReference type="InterPro" id="IPR003737">
    <property type="entry name" value="GlcNAc_PI_deacetylase-related"/>
</dbReference>
<protein>
    <submittedName>
        <fullName evidence="1">LmbE family protein</fullName>
    </submittedName>
</protein>
<name>A0A075GDH9_9EURY</name>
<dbReference type="SUPFAM" id="SSF102588">
    <property type="entry name" value="LmbE-like"/>
    <property type="match status" value="1"/>
</dbReference>
<dbReference type="Gene3D" id="3.40.50.10320">
    <property type="entry name" value="LmbE-like"/>
    <property type="match status" value="1"/>
</dbReference>
<dbReference type="GO" id="GO:0016811">
    <property type="term" value="F:hydrolase activity, acting on carbon-nitrogen (but not peptide) bonds, in linear amides"/>
    <property type="evidence" value="ECO:0007669"/>
    <property type="project" value="TreeGrafter"/>
</dbReference>
<dbReference type="InterPro" id="IPR024078">
    <property type="entry name" value="LmbE-like_dom_sf"/>
</dbReference>
<dbReference type="EMBL" id="KF900641">
    <property type="protein sequence ID" value="AIF02121.1"/>
    <property type="molecule type" value="Genomic_DNA"/>
</dbReference>
<accession>A0A075GDH9</accession>
<sequence length="235" mass="26807">MSQKEIPYRRGMVVVAHADDAEWGCAGTVAKWCAEGWEVVYVLCTDGGKGSDDPQVASEELTKIRRQEQLNAGKVLGLREVVFLEYPDSMLQPTLELRRDIAREIRRYRPDVLICMSPVRRLSENGYLGHPDHFAAGEAALSAVFPTARDRLTFPELLQEGLEPHKVREVWVAEHEEPDHYVDVSDYMETAVRALKQHQTQVSEVDADTYMRQWRTRTGEKAGFQYAEAFKRGIL</sequence>
<dbReference type="PANTHER" id="PTHR12993">
    <property type="entry name" value="N-ACETYLGLUCOSAMINYL-PHOSPHATIDYLINOSITOL DE-N-ACETYLASE-RELATED"/>
    <property type="match status" value="1"/>
</dbReference>
<evidence type="ECO:0000313" key="1">
    <source>
        <dbReference type="EMBL" id="AIF02121.1"/>
    </source>
</evidence>
<reference evidence="1" key="1">
    <citation type="journal article" date="2014" name="Genome Biol. Evol.">
        <title>Pangenome evidence for extensive interdomain horizontal transfer affecting lineage core and shell genes in uncultured planktonic thaumarchaeota and euryarchaeota.</title>
        <authorList>
            <person name="Deschamps P."/>
            <person name="Zivanovic Y."/>
            <person name="Moreira D."/>
            <person name="Rodriguez-Valera F."/>
            <person name="Lopez-Garcia P."/>
        </authorList>
    </citation>
    <scope>NUCLEOTIDE SEQUENCE</scope>
</reference>
<proteinExistence type="predicted"/>
<dbReference type="Pfam" id="PF02585">
    <property type="entry name" value="PIG-L"/>
    <property type="match status" value="1"/>
</dbReference>
<organism evidence="1">
    <name type="scientific">uncultured marine group II/III euryarchaeote KM3_153_G11</name>
    <dbReference type="NCBI Taxonomy" id="1457896"/>
    <lineage>
        <taxon>Archaea</taxon>
        <taxon>Methanobacteriati</taxon>
        <taxon>Methanobacteriota</taxon>
        <taxon>environmental samples</taxon>
    </lineage>
</organism>
<dbReference type="AlphaFoldDB" id="A0A075GDH9"/>